<dbReference type="Pfam" id="PF05016">
    <property type="entry name" value="ParE_toxin"/>
    <property type="match status" value="1"/>
</dbReference>
<dbReference type="InterPro" id="IPR007712">
    <property type="entry name" value="RelE/ParE_toxin"/>
</dbReference>
<organism evidence="2 3">
    <name type="scientific">Sporomusa termitida</name>
    <dbReference type="NCBI Taxonomy" id="2377"/>
    <lineage>
        <taxon>Bacteria</taxon>
        <taxon>Bacillati</taxon>
        <taxon>Bacillota</taxon>
        <taxon>Negativicutes</taxon>
        <taxon>Selenomonadales</taxon>
        <taxon>Sporomusaceae</taxon>
        <taxon>Sporomusa</taxon>
    </lineage>
</organism>
<name>A0A517DWV5_9FIRM</name>
<dbReference type="Proteomes" id="UP000320776">
    <property type="component" value="Chromosome"/>
</dbReference>
<dbReference type="RefSeq" id="WP_144351265.1">
    <property type="nucleotide sequence ID" value="NZ_CP036259.1"/>
</dbReference>
<evidence type="ECO:0000313" key="3">
    <source>
        <dbReference type="Proteomes" id="UP000320776"/>
    </source>
</evidence>
<accession>A0A517DWV5</accession>
<dbReference type="OrthoDB" id="1683991at2"/>
<evidence type="ECO:0000313" key="2">
    <source>
        <dbReference type="EMBL" id="QDR81813.1"/>
    </source>
</evidence>
<proteinExistence type="predicted"/>
<evidence type="ECO:0008006" key="4">
    <source>
        <dbReference type="Google" id="ProtNLM"/>
    </source>
</evidence>
<gene>
    <name evidence="2" type="ORF">SPTER_32280</name>
</gene>
<keyword evidence="3" id="KW-1185">Reference proteome</keyword>
<dbReference type="EMBL" id="CP036259">
    <property type="protein sequence ID" value="QDR81813.1"/>
    <property type="molecule type" value="Genomic_DNA"/>
</dbReference>
<dbReference type="KEGG" id="sted:SPTER_32280"/>
<dbReference type="InterPro" id="IPR035093">
    <property type="entry name" value="RelE/ParE_toxin_dom_sf"/>
</dbReference>
<reference evidence="2 3" key="1">
    <citation type="submission" date="2019-02" db="EMBL/GenBank/DDBJ databases">
        <title>Closed genome of Sporomusa termitida DSM 4440.</title>
        <authorList>
            <person name="Poehlein A."/>
            <person name="Daniel R."/>
        </authorList>
    </citation>
    <scope>NUCLEOTIDE SEQUENCE [LARGE SCALE GENOMIC DNA]</scope>
    <source>
        <strain evidence="2 3">DSM 4440</strain>
    </source>
</reference>
<sequence length="104" mass="11818">MGSENRIFTVVISEEAAQMLVSHARFLAQVSEAAAARLIEDFQSMAKSLEQFPERNPSLIDPLITPGKYRKLLLERYLLIYQIKGSVVCMDAIVNTRQNYGWLL</sequence>
<evidence type="ECO:0000256" key="1">
    <source>
        <dbReference type="ARBA" id="ARBA00022649"/>
    </source>
</evidence>
<dbReference type="AlphaFoldDB" id="A0A517DWV5"/>
<dbReference type="Gene3D" id="3.30.2310.20">
    <property type="entry name" value="RelE-like"/>
    <property type="match status" value="1"/>
</dbReference>
<protein>
    <recommendedName>
        <fullName evidence="4">ParE toxin of type II toxin-antitoxin system, parDE</fullName>
    </recommendedName>
</protein>
<keyword evidence="1" id="KW-1277">Toxin-antitoxin system</keyword>